<sequence length="204" mass="22814">MALAERKPSLRALADERRRFQRVTVNLLGRYMLADRREYPCQVVDMSPGGLAMIAPVSGHMGERVVAYVDHVGRLEGAVTRVFPTGFAMTFSATPRKRDKLAAQLTWLANRDILNLPEDRRHGRFTPHNPITQLVMPNGLNMRVRIIDASLSGAAVATDQRPAIGALIMIGKIQGRVVRHLEEGFAVEFTRLQHPDFIEESLHA</sequence>
<dbReference type="RefSeq" id="WP_111418198.1">
    <property type="nucleotide sequence ID" value="NZ_NPEX01000028.1"/>
</dbReference>
<proteinExistence type="predicted"/>
<gene>
    <name evidence="2" type="ORF">CH341_06355</name>
</gene>
<keyword evidence="3" id="KW-1185">Reference proteome</keyword>
<dbReference type="GO" id="GO:0035438">
    <property type="term" value="F:cyclic-di-GMP binding"/>
    <property type="evidence" value="ECO:0007669"/>
    <property type="project" value="InterPro"/>
</dbReference>
<dbReference type="AlphaFoldDB" id="A0A327L1K9"/>
<dbReference type="OrthoDB" id="9798164at2"/>
<dbReference type="Proteomes" id="UP000249130">
    <property type="component" value="Unassembled WGS sequence"/>
</dbReference>
<evidence type="ECO:0000259" key="1">
    <source>
        <dbReference type="Pfam" id="PF07238"/>
    </source>
</evidence>
<feature type="domain" description="PilZ" evidence="1">
    <location>
        <begin position="16"/>
        <end position="102"/>
    </location>
</feature>
<dbReference type="SUPFAM" id="SSF141371">
    <property type="entry name" value="PilZ domain-like"/>
    <property type="match status" value="2"/>
</dbReference>
<evidence type="ECO:0000313" key="2">
    <source>
        <dbReference type="EMBL" id="RAI44970.1"/>
    </source>
</evidence>
<organism evidence="2 3">
    <name type="scientific">Rhodoplanes roseus</name>
    <dbReference type="NCBI Taxonomy" id="29409"/>
    <lineage>
        <taxon>Bacteria</taxon>
        <taxon>Pseudomonadati</taxon>
        <taxon>Pseudomonadota</taxon>
        <taxon>Alphaproteobacteria</taxon>
        <taxon>Hyphomicrobiales</taxon>
        <taxon>Nitrobacteraceae</taxon>
        <taxon>Rhodoplanes</taxon>
    </lineage>
</organism>
<comment type="caution">
    <text evidence="2">The sequence shown here is derived from an EMBL/GenBank/DDBJ whole genome shotgun (WGS) entry which is preliminary data.</text>
</comment>
<dbReference type="Gene3D" id="2.40.10.220">
    <property type="entry name" value="predicted glycosyltransferase like domains"/>
    <property type="match status" value="1"/>
</dbReference>
<name>A0A327L1K9_9BRAD</name>
<dbReference type="InterPro" id="IPR009875">
    <property type="entry name" value="PilZ_domain"/>
</dbReference>
<protein>
    <submittedName>
        <fullName evidence="2">Pilus assembly protein PilZ</fullName>
    </submittedName>
</protein>
<accession>A0A327L1K9</accession>
<evidence type="ECO:0000313" key="3">
    <source>
        <dbReference type="Proteomes" id="UP000249130"/>
    </source>
</evidence>
<feature type="domain" description="PilZ" evidence="1">
    <location>
        <begin position="119"/>
        <end position="196"/>
    </location>
</feature>
<dbReference type="Pfam" id="PF07238">
    <property type="entry name" value="PilZ"/>
    <property type="match status" value="2"/>
</dbReference>
<reference evidence="2 3" key="1">
    <citation type="submission" date="2017-07" db="EMBL/GenBank/DDBJ databases">
        <title>Draft Genome Sequences of Select Purple Nonsulfur Bacteria.</title>
        <authorList>
            <person name="Lasarre B."/>
            <person name="Mckinlay J.B."/>
        </authorList>
    </citation>
    <scope>NUCLEOTIDE SEQUENCE [LARGE SCALE GENOMIC DNA]</scope>
    <source>
        <strain evidence="2 3">DSM 5909</strain>
    </source>
</reference>
<dbReference type="EMBL" id="NPEX01000028">
    <property type="protein sequence ID" value="RAI44970.1"/>
    <property type="molecule type" value="Genomic_DNA"/>
</dbReference>